<dbReference type="AlphaFoldDB" id="A0A836KLS1"/>
<sequence length="129" mass="13500">MRRTAYYMGRSFTQRHLNACCSPLLTGFVRPNAFSSTAHALAASPLRSTDCIGGGSITSVSGAPAASSEAALSQLLTAINSQGKSLSVLVNLACIQNISTCVCVCVRLVTGMVRGNLRLPPRARLAMRG</sequence>
<gene>
    <name evidence="1" type="ORF">LSCM1_02874</name>
</gene>
<keyword evidence="2" id="KW-1185">Reference proteome</keyword>
<name>A0A836KLS1_9TRYP</name>
<dbReference type="Proteomes" id="UP000673552">
    <property type="component" value="Unassembled WGS sequence"/>
</dbReference>
<comment type="caution">
    <text evidence="1">The sequence shown here is derived from an EMBL/GenBank/DDBJ whole genome shotgun (WGS) entry which is preliminary data.</text>
</comment>
<accession>A0A836KLS1</accession>
<dbReference type="OrthoDB" id="277602at2759"/>
<reference evidence="2" key="2">
    <citation type="journal article" date="2021" name="Sci. Data">
        <title>Chromosome-scale genome sequencing, assembly and annotation of six genomes from subfamily Leishmaniinae.</title>
        <authorList>
            <person name="Almutairi H."/>
            <person name="Urbaniak M.D."/>
            <person name="Bates M.D."/>
            <person name="Jariyapan N."/>
            <person name="Kwakye-Nuako G."/>
            <person name="Thomaz Soccol V."/>
            <person name="Al-Salem W.S."/>
            <person name="Dillon R.J."/>
            <person name="Bates P.A."/>
            <person name="Gatherer D."/>
        </authorList>
    </citation>
    <scope>NUCLEOTIDE SEQUENCE [LARGE SCALE GENOMIC DNA]</scope>
</reference>
<evidence type="ECO:0000313" key="2">
    <source>
        <dbReference type="Proteomes" id="UP000673552"/>
    </source>
</evidence>
<evidence type="ECO:0000313" key="1">
    <source>
        <dbReference type="EMBL" id="KAG5479031.1"/>
    </source>
</evidence>
<dbReference type="RefSeq" id="XP_067178750.1">
    <property type="nucleotide sequence ID" value="XM_067320438.1"/>
</dbReference>
<dbReference type="GeneID" id="92512950"/>
<protein>
    <submittedName>
        <fullName evidence="1">Uncharacterized protein</fullName>
    </submittedName>
</protein>
<dbReference type="EMBL" id="JAFEUZ010000022">
    <property type="protein sequence ID" value="KAG5479031.1"/>
    <property type="molecule type" value="Genomic_DNA"/>
</dbReference>
<reference evidence="2" key="1">
    <citation type="journal article" date="2021" name="Microbiol. Resour. Announc.">
        <title>LGAAP: Leishmaniinae Genome Assembly and Annotation Pipeline.</title>
        <authorList>
            <person name="Almutairi H."/>
            <person name="Urbaniak M.D."/>
            <person name="Bates M.D."/>
            <person name="Jariyapan N."/>
            <person name="Kwakye-Nuako G."/>
            <person name="Thomaz-Soccol V."/>
            <person name="Al-Salem W.S."/>
            <person name="Dillon R.J."/>
            <person name="Bates P.A."/>
            <person name="Gatherer D."/>
        </authorList>
    </citation>
    <scope>NUCLEOTIDE SEQUENCE [LARGE SCALE GENOMIC DNA]</scope>
</reference>
<organism evidence="1 2">
    <name type="scientific">Leishmania martiniquensis</name>
    <dbReference type="NCBI Taxonomy" id="1580590"/>
    <lineage>
        <taxon>Eukaryota</taxon>
        <taxon>Discoba</taxon>
        <taxon>Euglenozoa</taxon>
        <taxon>Kinetoplastea</taxon>
        <taxon>Metakinetoplastina</taxon>
        <taxon>Trypanosomatida</taxon>
        <taxon>Trypanosomatidae</taxon>
        <taxon>Leishmaniinae</taxon>
        <taxon>Leishmania</taxon>
    </lineage>
</organism>
<proteinExistence type="predicted"/>
<dbReference type="KEGG" id="lmat:92512950"/>